<evidence type="ECO:0000313" key="6">
    <source>
        <dbReference type="EMBL" id="WZN44065.1"/>
    </source>
</evidence>
<protein>
    <submittedName>
        <fullName evidence="6">TlpA disulfide reductase family protein</fullName>
    </submittedName>
</protein>
<evidence type="ECO:0000313" key="7">
    <source>
        <dbReference type="Proteomes" id="UP001449657"/>
    </source>
</evidence>
<gene>
    <name evidence="6" type="ORF">WJU22_14275</name>
</gene>
<dbReference type="InterPro" id="IPR050553">
    <property type="entry name" value="Thioredoxin_ResA/DsbE_sf"/>
</dbReference>
<keyword evidence="4" id="KW-0676">Redox-active center</keyword>
<keyword evidence="2" id="KW-0201">Cytochrome c-type biogenesis</keyword>
<dbReference type="Gene3D" id="3.40.30.10">
    <property type="entry name" value="Glutaredoxin"/>
    <property type="match status" value="1"/>
</dbReference>
<dbReference type="EMBL" id="CP150096">
    <property type="protein sequence ID" value="WZN44065.1"/>
    <property type="molecule type" value="Genomic_DNA"/>
</dbReference>
<organism evidence="6 7">
    <name type="scientific">Chitinophaga caseinilytica</name>
    <dbReference type="NCBI Taxonomy" id="2267521"/>
    <lineage>
        <taxon>Bacteria</taxon>
        <taxon>Pseudomonadati</taxon>
        <taxon>Bacteroidota</taxon>
        <taxon>Chitinophagia</taxon>
        <taxon>Chitinophagales</taxon>
        <taxon>Chitinophagaceae</taxon>
        <taxon>Chitinophaga</taxon>
    </lineage>
</organism>
<dbReference type="PANTHER" id="PTHR42852">
    <property type="entry name" value="THIOL:DISULFIDE INTERCHANGE PROTEIN DSBE"/>
    <property type="match status" value="1"/>
</dbReference>
<evidence type="ECO:0000256" key="2">
    <source>
        <dbReference type="ARBA" id="ARBA00022748"/>
    </source>
</evidence>
<dbReference type="InterPro" id="IPR036249">
    <property type="entry name" value="Thioredoxin-like_sf"/>
</dbReference>
<accession>A0ABZ2YWW6</accession>
<dbReference type="Pfam" id="PF00578">
    <property type="entry name" value="AhpC-TSA"/>
    <property type="match status" value="1"/>
</dbReference>
<dbReference type="PROSITE" id="PS51352">
    <property type="entry name" value="THIOREDOXIN_2"/>
    <property type="match status" value="1"/>
</dbReference>
<dbReference type="InterPro" id="IPR013766">
    <property type="entry name" value="Thioredoxin_domain"/>
</dbReference>
<reference evidence="6 7" key="1">
    <citation type="submission" date="2024-03" db="EMBL/GenBank/DDBJ databases">
        <title>Chitinophaga caseinilytica sp. nov., a casein hydrolysing bacterium isolated from forest soil.</title>
        <authorList>
            <person name="Lee D.S."/>
            <person name="Han D.M."/>
            <person name="Baek J.H."/>
            <person name="Choi D.G."/>
            <person name="Jeon J.H."/>
            <person name="Jeon C.O."/>
        </authorList>
    </citation>
    <scope>NUCLEOTIDE SEQUENCE [LARGE SCALE GENOMIC DNA]</scope>
    <source>
        <strain evidence="6 7">KACC 19118</strain>
    </source>
</reference>
<sequence length="272" mass="30477">MTLTLRGKEWYKPGNAILTGSLANDHWLELRALTGKLDAERYQLQHRADSIARVDSTRNLASMKDSAAALKRKAIALTHDWVRQHPDAYISLVTMAYSIFYDLDTRTLSADFEGLSRQLKQSAEGQALRFRIDRRSAIQPGNPAPELAARDTSGKAVRLSDFRGRYVLLDFWASWCGPCIAQVPELKKFHEANQDKALTVIGISLDDNGEKWKAAIRKFGLNWVHASDLRGWKGETGKNYNISAIPQNVLVGPDGRIVAVDIDLKKYTLSPQ</sequence>
<evidence type="ECO:0000256" key="4">
    <source>
        <dbReference type="ARBA" id="ARBA00023284"/>
    </source>
</evidence>
<keyword evidence="3" id="KW-1015">Disulfide bond</keyword>
<comment type="subcellular location">
    <subcellularLocation>
        <location evidence="1">Cell envelope</location>
    </subcellularLocation>
</comment>
<dbReference type="SUPFAM" id="SSF52833">
    <property type="entry name" value="Thioredoxin-like"/>
    <property type="match status" value="1"/>
</dbReference>
<evidence type="ECO:0000256" key="3">
    <source>
        <dbReference type="ARBA" id="ARBA00023157"/>
    </source>
</evidence>
<dbReference type="CDD" id="cd02966">
    <property type="entry name" value="TlpA_like_family"/>
    <property type="match status" value="1"/>
</dbReference>
<dbReference type="PANTHER" id="PTHR42852:SF6">
    <property type="entry name" value="THIOL:DISULFIDE INTERCHANGE PROTEIN DSBE"/>
    <property type="match status" value="1"/>
</dbReference>
<evidence type="ECO:0000256" key="1">
    <source>
        <dbReference type="ARBA" id="ARBA00004196"/>
    </source>
</evidence>
<dbReference type="Proteomes" id="UP001449657">
    <property type="component" value="Chromosome"/>
</dbReference>
<name>A0ABZ2YWW6_9BACT</name>
<proteinExistence type="predicted"/>
<feature type="domain" description="Thioredoxin" evidence="5">
    <location>
        <begin position="138"/>
        <end position="272"/>
    </location>
</feature>
<dbReference type="RefSeq" id="WP_341838859.1">
    <property type="nucleotide sequence ID" value="NZ_CP149792.1"/>
</dbReference>
<dbReference type="InterPro" id="IPR000866">
    <property type="entry name" value="AhpC/TSA"/>
</dbReference>
<evidence type="ECO:0000259" key="5">
    <source>
        <dbReference type="PROSITE" id="PS51352"/>
    </source>
</evidence>
<keyword evidence="7" id="KW-1185">Reference proteome</keyword>